<keyword evidence="4" id="KW-1185">Reference proteome</keyword>
<dbReference type="GO" id="GO:0042148">
    <property type="term" value="P:DNA strand invasion"/>
    <property type="evidence" value="ECO:0007669"/>
    <property type="project" value="TreeGrafter"/>
</dbReference>
<evidence type="ECO:0000313" key="3">
    <source>
        <dbReference type="EMBL" id="KAK7852809.1"/>
    </source>
</evidence>
<reference evidence="3 4" key="1">
    <citation type="journal article" date="2018" name="Sci. Data">
        <title>The draft genome sequence of cork oak.</title>
        <authorList>
            <person name="Ramos A.M."/>
            <person name="Usie A."/>
            <person name="Barbosa P."/>
            <person name="Barros P.M."/>
            <person name="Capote T."/>
            <person name="Chaves I."/>
            <person name="Simoes F."/>
            <person name="Abreu I."/>
            <person name="Carrasquinho I."/>
            <person name="Faro C."/>
            <person name="Guimaraes J.B."/>
            <person name="Mendonca D."/>
            <person name="Nobrega F."/>
            <person name="Rodrigues L."/>
            <person name="Saibo N.J.M."/>
            <person name="Varela M.C."/>
            <person name="Egas C."/>
            <person name="Matos J."/>
            <person name="Miguel C.M."/>
            <person name="Oliveira M.M."/>
            <person name="Ricardo C.P."/>
            <person name="Goncalves S."/>
        </authorList>
    </citation>
    <scope>NUCLEOTIDE SEQUENCE [LARGE SCALE GENOMIC DNA]</scope>
    <source>
        <strain evidence="4">cv. HL8</strain>
    </source>
</reference>
<dbReference type="GO" id="GO:0000400">
    <property type="term" value="F:four-way junction DNA binding"/>
    <property type="evidence" value="ECO:0007669"/>
    <property type="project" value="TreeGrafter"/>
</dbReference>
<dbReference type="AlphaFoldDB" id="A0AAW0LPC7"/>
<comment type="subcellular location">
    <subcellularLocation>
        <location evidence="1">Nucleus</location>
    </subcellularLocation>
</comment>
<dbReference type="InterPro" id="IPR027417">
    <property type="entry name" value="P-loop_NTPase"/>
</dbReference>
<accession>A0AAW0LPC7</accession>
<dbReference type="GO" id="GO:0000723">
    <property type="term" value="P:telomere maintenance"/>
    <property type="evidence" value="ECO:0007669"/>
    <property type="project" value="TreeGrafter"/>
</dbReference>
<dbReference type="InterPro" id="IPR051988">
    <property type="entry name" value="HRR_RAD51_Paralog"/>
</dbReference>
<dbReference type="PANTHER" id="PTHR46457">
    <property type="entry name" value="DNA REPAIR PROTEIN RAD51 HOMOLOG 4"/>
    <property type="match status" value="1"/>
</dbReference>
<dbReference type="GO" id="GO:0008094">
    <property type="term" value="F:ATP-dependent activity, acting on DNA"/>
    <property type="evidence" value="ECO:0007669"/>
    <property type="project" value="TreeGrafter"/>
</dbReference>
<dbReference type="EMBL" id="PKMF04000072">
    <property type="protein sequence ID" value="KAK7852809.1"/>
    <property type="molecule type" value="Genomic_DNA"/>
</dbReference>
<dbReference type="Proteomes" id="UP000237347">
    <property type="component" value="Unassembled WGS sequence"/>
</dbReference>
<dbReference type="PANTHER" id="PTHR46457:SF1">
    <property type="entry name" value="DNA REPAIR PROTEIN RAD51 HOMOLOG 4"/>
    <property type="match status" value="1"/>
</dbReference>
<dbReference type="GO" id="GO:0000724">
    <property type="term" value="P:double-strand break repair via homologous recombination"/>
    <property type="evidence" value="ECO:0007669"/>
    <property type="project" value="TreeGrafter"/>
</dbReference>
<organism evidence="3 4">
    <name type="scientific">Quercus suber</name>
    <name type="common">Cork oak</name>
    <dbReference type="NCBI Taxonomy" id="58331"/>
    <lineage>
        <taxon>Eukaryota</taxon>
        <taxon>Viridiplantae</taxon>
        <taxon>Streptophyta</taxon>
        <taxon>Embryophyta</taxon>
        <taxon>Tracheophyta</taxon>
        <taxon>Spermatophyta</taxon>
        <taxon>Magnoliopsida</taxon>
        <taxon>eudicotyledons</taxon>
        <taxon>Gunneridae</taxon>
        <taxon>Pentapetalae</taxon>
        <taxon>rosids</taxon>
        <taxon>fabids</taxon>
        <taxon>Fagales</taxon>
        <taxon>Fagaceae</taxon>
        <taxon>Quercus</taxon>
    </lineage>
</organism>
<dbReference type="GO" id="GO:0007131">
    <property type="term" value="P:reciprocal meiotic recombination"/>
    <property type="evidence" value="ECO:0007669"/>
    <property type="project" value="TreeGrafter"/>
</dbReference>
<keyword evidence="2" id="KW-0539">Nucleus</keyword>
<dbReference type="GO" id="GO:0003697">
    <property type="term" value="F:single-stranded DNA binding"/>
    <property type="evidence" value="ECO:0007669"/>
    <property type="project" value="TreeGrafter"/>
</dbReference>
<dbReference type="SUPFAM" id="SSF52540">
    <property type="entry name" value="P-loop containing nucleoside triphosphate hydrolases"/>
    <property type="match status" value="1"/>
</dbReference>
<protein>
    <submittedName>
        <fullName evidence="3">Dna repair protein rad51 like protein 4</fullName>
    </submittedName>
</protein>
<evidence type="ECO:0000256" key="2">
    <source>
        <dbReference type="ARBA" id="ARBA00023242"/>
    </source>
</evidence>
<evidence type="ECO:0000256" key="1">
    <source>
        <dbReference type="ARBA" id="ARBA00004123"/>
    </source>
</evidence>
<comment type="caution">
    <text evidence="3">The sequence shown here is derived from an EMBL/GenBank/DDBJ whole genome shotgun (WGS) entry which is preliminary data.</text>
</comment>
<name>A0AAW0LPC7_QUESU</name>
<evidence type="ECO:0000313" key="4">
    <source>
        <dbReference type="Proteomes" id="UP000237347"/>
    </source>
</evidence>
<dbReference type="GO" id="GO:0005815">
    <property type="term" value="C:microtubule organizing center"/>
    <property type="evidence" value="ECO:0007669"/>
    <property type="project" value="TreeGrafter"/>
</dbReference>
<dbReference type="GO" id="GO:0005657">
    <property type="term" value="C:replication fork"/>
    <property type="evidence" value="ECO:0007669"/>
    <property type="project" value="TreeGrafter"/>
</dbReference>
<dbReference type="Gene3D" id="3.40.50.300">
    <property type="entry name" value="P-loop containing nucleotide triphosphate hydrolases"/>
    <property type="match status" value="1"/>
</dbReference>
<proteinExistence type="predicted"/>
<dbReference type="GO" id="GO:0033063">
    <property type="term" value="C:Rad51B-Rad51C-Rad51D-XRCC2 complex"/>
    <property type="evidence" value="ECO:0007669"/>
    <property type="project" value="TreeGrafter"/>
</dbReference>
<sequence>MAPLKSLEQEYPILDSNFQSFCASHDIFSVEDLLLHDLYVLAAFAEQESSSERLKQGITQVLSIIDGQHQPWLNGMELLEDAQRNKHVLSTGCEGIDLLLHGGLRVGQFRNLLGHRHLLHQMLQRNIRQCCILRYKQLFSPQRVTHFICQHSDPAIDQAKHRTLQKVMNNISCKSVFDIFTMFDVLHQLEFNLRSQMQGGDCKVQLLIVDSVSSMVTPILGGSGSQGHALMISAGYLLKKLAHEHNIAVLFPVLSIIDFAGYSIPWNKTAIGFLKVTNHTVGGDGGISKPSLGESWKSIPHVRLLLSHDHGGSICNVSILKHPSMVESFASLFTMCAIDSLTSLSLSLFSLSITPCLLHIIR</sequence>
<gene>
    <name evidence="3" type="primary">RAD51D</name>
    <name evidence="3" type="ORF">CFP56_038018</name>
</gene>